<evidence type="ECO:0000259" key="2">
    <source>
        <dbReference type="Pfam" id="PF13472"/>
    </source>
</evidence>
<reference evidence="3 4" key="1">
    <citation type="submission" date="2018-03" db="EMBL/GenBank/DDBJ databases">
        <title>Genomic Encyclopedia of Type Strains, Phase III (KMG-III): the genomes of soil and plant-associated and newly described type strains.</title>
        <authorList>
            <person name="Whitman W."/>
        </authorList>
    </citation>
    <scope>NUCLEOTIDE SEQUENCE [LARGE SCALE GENOMIC DNA]</scope>
    <source>
        <strain evidence="3 4">CGMCC 1.12484</strain>
    </source>
</reference>
<comment type="caution">
    <text evidence="3">The sequence shown here is derived from an EMBL/GenBank/DDBJ whole genome shotgun (WGS) entry which is preliminary data.</text>
</comment>
<dbReference type="InterPro" id="IPR013830">
    <property type="entry name" value="SGNH_hydro"/>
</dbReference>
<dbReference type="CDD" id="cd00229">
    <property type="entry name" value="SGNH_hydrolase"/>
    <property type="match status" value="1"/>
</dbReference>
<keyword evidence="3" id="KW-0378">Hydrolase</keyword>
<proteinExistence type="predicted"/>
<accession>A0A2T0V3D3</accession>
<dbReference type="AlphaFoldDB" id="A0A2T0V3D3"/>
<dbReference type="SUPFAM" id="SSF52266">
    <property type="entry name" value="SGNH hydrolase"/>
    <property type="match status" value="1"/>
</dbReference>
<protein>
    <submittedName>
        <fullName evidence="3">GDSL-like lipase/acylhydrolase family protein</fullName>
    </submittedName>
</protein>
<feature type="compositionally biased region" description="Low complexity" evidence="1">
    <location>
        <begin position="1"/>
        <end position="12"/>
    </location>
</feature>
<sequence>MSSGRLSSPRSRGGSRKRRRNRPQRNAWVLLFSALVLALVSVGGLAYVNNQRAKAIAVESANTAPIASPTGEETLQPQKIGFIGDSWAGGAGAGGGRDNSYAGIAAKELGWSYLILPGGGTGYLQENTTTAEKPFSARAAELIAFAPDVVVVQGSSNDYRYTTIQIQEAASALFAQIRAALPDAKIIAVGVIDSPAADETELSSSRSGVSAAAASNDIQWVDGNAEGWLELETDFVDGYHPNLVGHQKVAHHLVSIVEAAVATD</sequence>
<feature type="domain" description="SGNH hydrolase-type esterase" evidence="2">
    <location>
        <begin position="82"/>
        <end position="247"/>
    </location>
</feature>
<keyword evidence="4" id="KW-1185">Reference proteome</keyword>
<evidence type="ECO:0000313" key="4">
    <source>
        <dbReference type="Proteomes" id="UP000237983"/>
    </source>
</evidence>
<dbReference type="OrthoDB" id="8215557at2"/>
<dbReference type="InterPro" id="IPR036514">
    <property type="entry name" value="SGNH_hydro_sf"/>
</dbReference>
<gene>
    <name evidence="3" type="ORF">B0I08_11221</name>
</gene>
<dbReference type="PANTHER" id="PTHR30383:SF5">
    <property type="entry name" value="SGNH HYDROLASE-TYPE ESTERASE DOMAIN-CONTAINING PROTEIN"/>
    <property type="match status" value="1"/>
</dbReference>
<dbReference type="InterPro" id="IPR051532">
    <property type="entry name" value="Ester_Hydrolysis_Enzymes"/>
</dbReference>
<dbReference type="PANTHER" id="PTHR30383">
    <property type="entry name" value="THIOESTERASE 1/PROTEASE 1/LYSOPHOSPHOLIPASE L1"/>
    <property type="match status" value="1"/>
</dbReference>
<dbReference type="Pfam" id="PF13472">
    <property type="entry name" value="Lipase_GDSL_2"/>
    <property type="match status" value="1"/>
</dbReference>
<dbReference type="Proteomes" id="UP000237983">
    <property type="component" value="Unassembled WGS sequence"/>
</dbReference>
<dbReference type="EMBL" id="PVTL01000012">
    <property type="protein sequence ID" value="PRY64637.1"/>
    <property type="molecule type" value="Genomic_DNA"/>
</dbReference>
<dbReference type="Gene3D" id="3.40.50.1110">
    <property type="entry name" value="SGNH hydrolase"/>
    <property type="match status" value="1"/>
</dbReference>
<organism evidence="3 4">
    <name type="scientific">Glaciihabitans tibetensis</name>
    <dbReference type="NCBI Taxonomy" id="1266600"/>
    <lineage>
        <taxon>Bacteria</taxon>
        <taxon>Bacillati</taxon>
        <taxon>Actinomycetota</taxon>
        <taxon>Actinomycetes</taxon>
        <taxon>Micrococcales</taxon>
        <taxon>Microbacteriaceae</taxon>
        <taxon>Glaciihabitans</taxon>
    </lineage>
</organism>
<dbReference type="GO" id="GO:0004622">
    <property type="term" value="F:phosphatidylcholine lysophospholipase activity"/>
    <property type="evidence" value="ECO:0007669"/>
    <property type="project" value="TreeGrafter"/>
</dbReference>
<evidence type="ECO:0000313" key="3">
    <source>
        <dbReference type="EMBL" id="PRY64637.1"/>
    </source>
</evidence>
<feature type="region of interest" description="Disordered" evidence="1">
    <location>
        <begin position="1"/>
        <end position="21"/>
    </location>
</feature>
<evidence type="ECO:0000256" key="1">
    <source>
        <dbReference type="SAM" id="MobiDB-lite"/>
    </source>
</evidence>
<name>A0A2T0V3D3_9MICO</name>